<keyword evidence="17" id="KW-1185">Reference proteome</keyword>
<dbReference type="Pfam" id="PF00097">
    <property type="entry name" value="zf-C3HC4"/>
    <property type="match status" value="1"/>
</dbReference>
<feature type="compositionally biased region" description="Low complexity" evidence="13">
    <location>
        <begin position="81"/>
        <end position="95"/>
    </location>
</feature>
<accession>A0A7J0H2Y2</accession>
<reference evidence="16 17" key="1">
    <citation type="submission" date="2019-07" db="EMBL/GenBank/DDBJ databases">
        <title>De Novo Assembly of kiwifruit Actinidia rufa.</title>
        <authorList>
            <person name="Sugita-Konishi S."/>
            <person name="Sato K."/>
            <person name="Mori E."/>
            <person name="Abe Y."/>
            <person name="Kisaki G."/>
            <person name="Hamano K."/>
            <person name="Suezawa K."/>
            <person name="Otani M."/>
            <person name="Fukuda T."/>
            <person name="Manabe T."/>
            <person name="Gomi K."/>
            <person name="Tabuchi M."/>
            <person name="Akimitsu K."/>
            <person name="Kataoka I."/>
        </authorList>
    </citation>
    <scope>NUCLEOTIDE SEQUENCE [LARGE SCALE GENOMIC DNA]</scope>
    <source>
        <strain evidence="17">cv. Fuchu</strain>
    </source>
</reference>
<dbReference type="FunFam" id="3.30.40.10:FF:000230">
    <property type="entry name" value="RBR-type E3 ubiquitin transferase"/>
    <property type="match status" value="1"/>
</dbReference>
<name>A0A7J0H2Y2_9ERIC</name>
<dbReference type="Proteomes" id="UP000585474">
    <property type="component" value="Unassembled WGS sequence"/>
</dbReference>
<evidence type="ECO:0000256" key="1">
    <source>
        <dbReference type="ARBA" id="ARBA00001798"/>
    </source>
</evidence>
<dbReference type="PROSITE" id="PS50089">
    <property type="entry name" value="ZF_RING_2"/>
    <property type="match status" value="1"/>
</dbReference>
<comment type="catalytic activity">
    <reaction evidence="1">
        <text>[E2 ubiquitin-conjugating enzyme]-S-ubiquitinyl-L-cysteine + [acceptor protein]-L-lysine = [E2 ubiquitin-conjugating enzyme]-L-cysteine + [acceptor protein]-N(6)-ubiquitinyl-L-lysine.</text>
        <dbReference type="EC" id="2.3.2.31"/>
    </reaction>
</comment>
<feature type="domain" description="RING-type" evidence="14">
    <location>
        <begin position="115"/>
        <end position="161"/>
    </location>
</feature>
<dbReference type="PANTHER" id="PTHR11685">
    <property type="entry name" value="RBR FAMILY RING FINGER AND IBR DOMAIN-CONTAINING"/>
    <property type="match status" value="1"/>
</dbReference>
<dbReference type="Gene3D" id="3.30.40.10">
    <property type="entry name" value="Zinc/RING finger domain, C3HC4 (zinc finger)"/>
    <property type="match status" value="1"/>
</dbReference>
<dbReference type="CDD" id="cd22582">
    <property type="entry name" value="BRcat_RBR_unk"/>
    <property type="match status" value="1"/>
</dbReference>
<comment type="similarity">
    <text evidence="4">Belongs to the RBR family. Ariadne subfamily.</text>
</comment>
<dbReference type="SMART" id="SM00184">
    <property type="entry name" value="RING"/>
    <property type="match status" value="2"/>
</dbReference>
<dbReference type="InterPro" id="IPR013083">
    <property type="entry name" value="Znf_RING/FYVE/PHD"/>
</dbReference>
<dbReference type="SUPFAM" id="SSF57850">
    <property type="entry name" value="RING/U-box"/>
    <property type="match status" value="3"/>
</dbReference>
<evidence type="ECO:0000256" key="12">
    <source>
        <dbReference type="PROSITE-ProRule" id="PRU00175"/>
    </source>
</evidence>
<dbReference type="PROSITE" id="PS00518">
    <property type="entry name" value="ZF_RING_1"/>
    <property type="match status" value="1"/>
</dbReference>
<evidence type="ECO:0000259" key="14">
    <source>
        <dbReference type="PROSITE" id="PS50089"/>
    </source>
</evidence>
<feature type="region of interest" description="Disordered" evidence="13">
    <location>
        <begin position="1"/>
        <end position="22"/>
    </location>
</feature>
<gene>
    <name evidence="16" type="ORF">Acr_26g0004240</name>
</gene>
<evidence type="ECO:0000256" key="6">
    <source>
        <dbReference type="ARBA" id="ARBA00022679"/>
    </source>
</evidence>
<comment type="cofactor">
    <cofactor evidence="2">
        <name>Zn(2+)</name>
        <dbReference type="ChEBI" id="CHEBI:29105"/>
    </cofactor>
</comment>
<evidence type="ECO:0000256" key="9">
    <source>
        <dbReference type="ARBA" id="ARBA00022771"/>
    </source>
</evidence>
<dbReference type="Gene3D" id="1.20.120.1750">
    <property type="match status" value="1"/>
</dbReference>
<dbReference type="SMART" id="SM00647">
    <property type="entry name" value="IBR"/>
    <property type="match status" value="1"/>
</dbReference>
<evidence type="ECO:0000256" key="13">
    <source>
        <dbReference type="SAM" id="MobiDB-lite"/>
    </source>
</evidence>
<dbReference type="EC" id="2.3.2.31" evidence="5"/>
<evidence type="ECO:0000259" key="15">
    <source>
        <dbReference type="PROSITE" id="PS51873"/>
    </source>
</evidence>
<dbReference type="GO" id="GO:0016567">
    <property type="term" value="P:protein ubiquitination"/>
    <property type="evidence" value="ECO:0007669"/>
    <property type="project" value="UniProtKB-UniPathway"/>
</dbReference>
<sequence>MGANRASPTAVIDGDGDENENEDVLLLYPIPTSQNTGNCPNDAISVEQYDDDRDLQLAIMASLAPQTRRKRRFIDLDDVVSPPSSSTSRNPSKGSAIREPGRSSNSKPDPTPFTCEICFDVKPQIESFKIVGCSHSYCSDCMIKYVASKLQENVTKIRCPVSGCEGVLEPEHCRTILPSEVFNRWGSALCEAVILAAEKFYCPFKDCSALMIDDGGERDAITQSECLNCRRLFCARCKVPWHSEIGCEEFQKLNKDEREREDIMLMQLAKKNRWMRCPKCKFYVERKEGCLYMLCSSI</sequence>
<keyword evidence="8" id="KW-0677">Repeat</keyword>
<keyword evidence="7" id="KW-0479">Metal-binding</keyword>
<evidence type="ECO:0000256" key="10">
    <source>
        <dbReference type="ARBA" id="ARBA00022786"/>
    </source>
</evidence>
<comment type="function">
    <text evidence="3">Might act as an E3 ubiquitin-protein ligase, or as part of E3 complex, which accepts ubiquitin from specific E2 ubiquitin-conjugating enzymes and then transfers it to substrates.</text>
</comment>
<dbReference type="InterPro" id="IPR017907">
    <property type="entry name" value="Znf_RING_CS"/>
</dbReference>
<dbReference type="GO" id="GO:0008270">
    <property type="term" value="F:zinc ion binding"/>
    <property type="evidence" value="ECO:0007669"/>
    <property type="project" value="UniProtKB-KW"/>
</dbReference>
<keyword evidence="10" id="KW-0833">Ubl conjugation pathway</keyword>
<keyword evidence="9 12" id="KW-0863">Zinc-finger</keyword>
<evidence type="ECO:0000313" key="17">
    <source>
        <dbReference type="Proteomes" id="UP000585474"/>
    </source>
</evidence>
<evidence type="ECO:0000256" key="11">
    <source>
        <dbReference type="ARBA" id="ARBA00022833"/>
    </source>
</evidence>
<dbReference type="UniPathway" id="UPA00143"/>
<dbReference type="AlphaFoldDB" id="A0A7J0H2Y2"/>
<evidence type="ECO:0000256" key="2">
    <source>
        <dbReference type="ARBA" id="ARBA00001947"/>
    </source>
</evidence>
<evidence type="ECO:0000256" key="4">
    <source>
        <dbReference type="ARBA" id="ARBA00005884"/>
    </source>
</evidence>
<keyword evidence="6" id="KW-0808">Transferase</keyword>
<proteinExistence type="inferred from homology"/>
<dbReference type="OrthoDB" id="10009520at2759"/>
<feature type="region of interest" description="Disordered" evidence="13">
    <location>
        <begin position="74"/>
        <end position="109"/>
    </location>
</feature>
<dbReference type="InterPro" id="IPR018957">
    <property type="entry name" value="Znf_C3HC4_RING-type"/>
</dbReference>
<dbReference type="InterPro" id="IPR044066">
    <property type="entry name" value="TRIAD_supradom"/>
</dbReference>
<dbReference type="Pfam" id="PF01485">
    <property type="entry name" value="IBR"/>
    <property type="match status" value="1"/>
</dbReference>
<dbReference type="PROSITE" id="PS51873">
    <property type="entry name" value="TRIAD"/>
    <property type="match status" value="1"/>
</dbReference>
<organism evidence="16 17">
    <name type="scientific">Actinidia rufa</name>
    <dbReference type="NCBI Taxonomy" id="165716"/>
    <lineage>
        <taxon>Eukaryota</taxon>
        <taxon>Viridiplantae</taxon>
        <taxon>Streptophyta</taxon>
        <taxon>Embryophyta</taxon>
        <taxon>Tracheophyta</taxon>
        <taxon>Spermatophyta</taxon>
        <taxon>Magnoliopsida</taxon>
        <taxon>eudicotyledons</taxon>
        <taxon>Gunneridae</taxon>
        <taxon>Pentapetalae</taxon>
        <taxon>asterids</taxon>
        <taxon>Ericales</taxon>
        <taxon>Actinidiaceae</taxon>
        <taxon>Actinidia</taxon>
    </lineage>
</organism>
<evidence type="ECO:0000256" key="5">
    <source>
        <dbReference type="ARBA" id="ARBA00012251"/>
    </source>
</evidence>
<evidence type="ECO:0000256" key="8">
    <source>
        <dbReference type="ARBA" id="ARBA00022737"/>
    </source>
</evidence>
<dbReference type="InterPro" id="IPR031127">
    <property type="entry name" value="E3_UB_ligase_RBR"/>
</dbReference>
<feature type="domain" description="RING-type" evidence="15">
    <location>
        <begin position="111"/>
        <end position="298"/>
    </location>
</feature>
<evidence type="ECO:0000256" key="3">
    <source>
        <dbReference type="ARBA" id="ARBA00003976"/>
    </source>
</evidence>
<dbReference type="InterPro" id="IPR001841">
    <property type="entry name" value="Znf_RING"/>
</dbReference>
<comment type="caution">
    <text evidence="16">The sequence shown here is derived from an EMBL/GenBank/DDBJ whole genome shotgun (WGS) entry which is preliminary data.</text>
</comment>
<evidence type="ECO:0000313" key="16">
    <source>
        <dbReference type="EMBL" id="GFZ17154.1"/>
    </source>
</evidence>
<keyword evidence="11" id="KW-0862">Zinc</keyword>
<dbReference type="EMBL" id="BJWL01000026">
    <property type="protein sequence ID" value="GFZ17154.1"/>
    <property type="molecule type" value="Genomic_DNA"/>
</dbReference>
<dbReference type="GO" id="GO:0061630">
    <property type="term" value="F:ubiquitin protein ligase activity"/>
    <property type="evidence" value="ECO:0007669"/>
    <property type="project" value="UniProtKB-EC"/>
</dbReference>
<evidence type="ECO:0000256" key="7">
    <source>
        <dbReference type="ARBA" id="ARBA00022723"/>
    </source>
</evidence>
<dbReference type="InterPro" id="IPR002867">
    <property type="entry name" value="IBR_dom"/>
</dbReference>
<protein>
    <recommendedName>
        <fullName evidence="5">RBR-type E3 ubiquitin transferase</fullName>
        <ecNumber evidence="5">2.3.2.31</ecNumber>
    </recommendedName>
</protein>